<accession>A0A4R3JXJ0</accession>
<reference evidence="1 2" key="1">
    <citation type="submission" date="2019-03" db="EMBL/GenBank/DDBJ databases">
        <title>Genomic Encyclopedia of Type Strains, Phase IV (KMG-IV): sequencing the most valuable type-strain genomes for metagenomic binning, comparative biology and taxonomic classification.</title>
        <authorList>
            <person name="Goeker M."/>
        </authorList>
    </citation>
    <scope>NUCLEOTIDE SEQUENCE [LARGE SCALE GENOMIC DNA]</scope>
    <source>
        <strain evidence="1 2">DSM 29489</strain>
    </source>
</reference>
<protein>
    <recommendedName>
        <fullName evidence="3">Ribosomal-protein-alanine N-acetyltransferase</fullName>
    </recommendedName>
</protein>
<organism evidence="1 2">
    <name type="scientific">Muricomes intestini</name>
    <dbReference type="NCBI Taxonomy" id="1796634"/>
    <lineage>
        <taxon>Bacteria</taxon>
        <taxon>Bacillati</taxon>
        <taxon>Bacillota</taxon>
        <taxon>Clostridia</taxon>
        <taxon>Lachnospirales</taxon>
        <taxon>Lachnospiraceae</taxon>
        <taxon>Muricomes</taxon>
    </lineage>
</organism>
<proteinExistence type="predicted"/>
<dbReference type="RefSeq" id="WP_132384132.1">
    <property type="nucleotide sequence ID" value="NZ_DAIPCY010000093.1"/>
</dbReference>
<evidence type="ECO:0000313" key="1">
    <source>
        <dbReference type="EMBL" id="TCS73118.1"/>
    </source>
</evidence>
<keyword evidence="2" id="KW-1185">Reference proteome</keyword>
<gene>
    <name evidence="1" type="ORF">EDD59_14812</name>
</gene>
<dbReference type="AlphaFoldDB" id="A0A4R3JXJ0"/>
<name>A0A4R3JXJ0_9FIRM</name>
<comment type="caution">
    <text evidence="1">The sequence shown here is derived from an EMBL/GenBank/DDBJ whole genome shotgun (WGS) entry which is preliminary data.</text>
</comment>
<dbReference type="Proteomes" id="UP000295726">
    <property type="component" value="Unassembled WGS sequence"/>
</dbReference>
<dbReference type="EMBL" id="SLZZ01000048">
    <property type="protein sequence ID" value="TCS73118.1"/>
    <property type="molecule type" value="Genomic_DNA"/>
</dbReference>
<dbReference type="OrthoDB" id="9797806at2"/>
<evidence type="ECO:0008006" key="3">
    <source>
        <dbReference type="Google" id="ProtNLM"/>
    </source>
</evidence>
<sequence>MRQYQLKETKEVKKIICNKCGKEIPVVNGRAEEGVFSVDYTWGYFSEKDGEKHSFDLCESCYNKMLVSFKIPVEIEE</sequence>
<evidence type="ECO:0000313" key="2">
    <source>
        <dbReference type="Proteomes" id="UP000295726"/>
    </source>
</evidence>